<dbReference type="PANTHER" id="PTHR43197:SF1">
    <property type="entry name" value="UTP--GLUCOSE-1-PHOSPHATE URIDYLYLTRANSFERASE"/>
    <property type="match status" value="1"/>
</dbReference>
<proteinExistence type="inferred from homology"/>
<organism evidence="12 13">
    <name type="scientific">Klebsiella pneumoniae</name>
    <dbReference type="NCBI Taxonomy" id="573"/>
    <lineage>
        <taxon>Bacteria</taxon>
        <taxon>Pseudomonadati</taxon>
        <taxon>Pseudomonadota</taxon>
        <taxon>Gammaproteobacteria</taxon>
        <taxon>Enterobacterales</taxon>
        <taxon>Enterobacteriaceae</taxon>
        <taxon>Klebsiella/Raoultella group</taxon>
        <taxon>Klebsiella</taxon>
        <taxon>Klebsiella pneumoniae complex</taxon>
    </lineage>
</organism>
<accession>A0A377WNT3</accession>
<dbReference type="InterPro" id="IPR005835">
    <property type="entry name" value="NTP_transferase_dom"/>
</dbReference>
<evidence type="ECO:0000313" key="12">
    <source>
        <dbReference type="EMBL" id="STT54991.1"/>
    </source>
</evidence>
<evidence type="ECO:0000256" key="5">
    <source>
        <dbReference type="ARBA" id="ARBA00022695"/>
    </source>
</evidence>
<dbReference type="Proteomes" id="UP000254799">
    <property type="component" value="Unassembled WGS sequence"/>
</dbReference>
<keyword evidence="4 12" id="KW-0808">Transferase</keyword>
<dbReference type="Gene3D" id="3.90.550.10">
    <property type="entry name" value="Spore Coat Polysaccharide Biosynthesis Protein SpsA, Chain A"/>
    <property type="match status" value="1"/>
</dbReference>
<keyword evidence="5 12" id="KW-0548">Nucleotidyltransferase</keyword>
<evidence type="ECO:0000313" key="13">
    <source>
        <dbReference type="Proteomes" id="UP000254799"/>
    </source>
</evidence>
<dbReference type="EC" id="2.7.7.9" evidence="2"/>
<evidence type="ECO:0000256" key="2">
    <source>
        <dbReference type="ARBA" id="ARBA00012415"/>
    </source>
</evidence>
<dbReference type="PANTHER" id="PTHR43197">
    <property type="entry name" value="UTP--GLUCOSE-1-PHOSPHATE URIDYLYLTRANSFERASE"/>
    <property type="match status" value="1"/>
</dbReference>
<gene>
    <name evidence="12" type="primary">galU_1</name>
    <name evidence="12" type="ORF">NCTC8849_03588</name>
</gene>
<dbReference type="GO" id="GO:0003983">
    <property type="term" value="F:UTP:glucose-1-phosphate uridylyltransferase activity"/>
    <property type="evidence" value="ECO:0007669"/>
    <property type="project" value="UniProtKB-EC"/>
</dbReference>
<dbReference type="InterPro" id="IPR029044">
    <property type="entry name" value="Nucleotide-diphossugar_trans"/>
</dbReference>
<evidence type="ECO:0000259" key="11">
    <source>
        <dbReference type="Pfam" id="PF00483"/>
    </source>
</evidence>
<evidence type="ECO:0000256" key="9">
    <source>
        <dbReference type="ARBA" id="ARBA00037294"/>
    </source>
</evidence>
<evidence type="ECO:0000256" key="1">
    <source>
        <dbReference type="ARBA" id="ARBA00006890"/>
    </source>
</evidence>
<dbReference type="GO" id="GO:0006011">
    <property type="term" value="P:UDP-alpha-D-glucose metabolic process"/>
    <property type="evidence" value="ECO:0007669"/>
    <property type="project" value="InterPro"/>
</dbReference>
<feature type="domain" description="Nucleotidyl transferase" evidence="11">
    <location>
        <begin position="3"/>
        <end position="124"/>
    </location>
</feature>
<evidence type="ECO:0000256" key="6">
    <source>
        <dbReference type="ARBA" id="ARBA00031455"/>
    </source>
</evidence>
<comment type="function">
    <text evidence="9">May play a role in stationary phase survival.</text>
</comment>
<reference evidence="12 13" key="1">
    <citation type="submission" date="2018-06" db="EMBL/GenBank/DDBJ databases">
        <authorList>
            <consortium name="Pathogen Informatics"/>
            <person name="Doyle S."/>
        </authorList>
    </citation>
    <scope>NUCLEOTIDE SEQUENCE [LARGE SCALE GENOMIC DNA]</scope>
    <source>
        <strain evidence="12 13">NCTC8849</strain>
    </source>
</reference>
<evidence type="ECO:0000256" key="8">
    <source>
        <dbReference type="ARBA" id="ARBA00032341"/>
    </source>
</evidence>
<comment type="similarity">
    <text evidence="1">Belongs to the UDPGP type 2 family.</text>
</comment>
<name>A0A377WNT3_KLEPN</name>
<evidence type="ECO:0000256" key="3">
    <source>
        <dbReference type="ARBA" id="ARBA00019048"/>
    </source>
</evidence>
<evidence type="ECO:0000256" key="10">
    <source>
        <dbReference type="ARBA" id="ARBA00048128"/>
    </source>
</evidence>
<dbReference type="SUPFAM" id="SSF53448">
    <property type="entry name" value="Nucleotide-diphospho-sugar transferases"/>
    <property type="match status" value="1"/>
</dbReference>
<comment type="catalytic activity">
    <reaction evidence="10">
        <text>alpha-D-glucose 1-phosphate + UTP + H(+) = UDP-alpha-D-glucose + diphosphate</text>
        <dbReference type="Rhea" id="RHEA:19889"/>
        <dbReference type="ChEBI" id="CHEBI:15378"/>
        <dbReference type="ChEBI" id="CHEBI:33019"/>
        <dbReference type="ChEBI" id="CHEBI:46398"/>
        <dbReference type="ChEBI" id="CHEBI:58601"/>
        <dbReference type="ChEBI" id="CHEBI:58885"/>
        <dbReference type="EC" id="2.7.7.9"/>
    </reaction>
</comment>
<dbReference type="EMBL" id="UGLC01000002">
    <property type="protein sequence ID" value="STT54991.1"/>
    <property type="molecule type" value="Genomic_DNA"/>
</dbReference>
<dbReference type="AlphaFoldDB" id="A0A377WNT3"/>
<protein>
    <recommendedName>
        <fullName evidence="3">UTP--glucose-1-phosphate uridylyltransferase</fullName>
        <ecNumber evidence="2">2.7.7.9</ecNumber>
    </recommendedName>
    <alternativeName>
        <fullName evidence="6">Alpha-D-glucosyl-1-phosphate uridylyltransferase</fullName>
    </alternativeName>
    <alternativeName>
        <fullName evidence="7">UDP-glucose pyrophosphorylase</fullName>
    </alternativeName>
    <alternativeName>
        <fullName evidence="8">Uridine diphosphoglucose pyrophosphorylase</fullName>
    </alternativeName>
</protein>
<dbReference type="Pfam" id="PF00483">
    <property type="entry name" value="NTP_transferase"/>
    <property type="match status" value="1"/>
</dbReference>
<sequence length="146" mass="15858">MISRFDETGASQIMVEPVEDVTAYGVVDCKGESLKPSESVPMVGVVEKPKADVAPSNLAVVGRYVLSADIWPLLAKTPPGAGDEIQLTDAIDMLIEKETVEAYHMKGKSHDCGNKLGYMQAFVEYGIRHKTLGDDFKAWLETAVAK</sequence>
<evidence type="ECO:0000256" key="7">
    <source>
        <dbReference type="ARBA" id="ARBA00031959"/>
    </source>
</evidence>
<evidence type="ECO:0000256" key="4">
    <source>
        <dbReference type="ARBA" id="ARBA00022679"/>
    </source>
</evidence>
<dbReference type="InterPro" id="IPR005771">
    <property type="entry name" value="GalU_uridylyltTrfase_bac/arc"/>
</dbReference>